<dbReference type="AlphaFoldDB" id="A0A149PEI8"/>
<feature type="domain" description="FAD-binding FR-type" evidence="4">
    <location>
        <begin position="102"/>
        <end position="202"/>
    </location>
</feature>
<dbReference type="InterPro" id="IPR001433">
    <property type="entry name" value="OxRdtase_FAD/NAD-bd"/>
</dbReference>
<evidence type="ECO:0000313" key="5">
    <source>
        <dbReference type="EMBL" id="KXU83453.1"/>
    </source>
</evidence>
<dbReference type="InterPro" id="IPR008333">
    <property type="entry name" value="Cbr1-like_FAD-bd_dom"/>
</dbReference>
<comment type="cofactor">
    <cofactor evidence="1">
        <name>FAD</name>
        <dbReference type="ChEBI" id="CHEBI:57692"/>
    </cofactor>
</comment>
<name>A0A149PEI8_9BURK</name>
<dbReference type="Pfam" id="PF00175">
    <property type="entry name" value="NAD_binding_1"/>
    <property type="match status" value="1"/>
</dbReference>
<dbReference type="GO" id="GO:0016491">
    <property type="term" value="F:oxidoreductase activity"/>
    <property type="evidence" value="ECO:0007669"/>
    <property type="project" value="InterPro"/>
</dbReference>
<dbReference type="InterPro" id="IPR039261">
    <property type="entry name" value="FNR_nucleotide-bd"/>
</dbReference>
<evidence type="ECO:0000256" key="2">
    <source>
        <dbReference type="ARBA" id="ARBA00022714"/>
    </source>
</evidence>
<dbReference type="PRINTS" id="PR00410">
    <property type="entry name" value="PHEHYDRXLASE"/>
</dbReference>
<accession>A0A149PEI8</accession>
<dbReference type="RefSeq" id="WP_062135969.1">
    <property type="nucleotide sequence ID" value="NZ_LRBG01000038.1"/>
</dbReference>
<dbReference type="InterPro" id="IPR050415">
    <property type="entry name" value="MRET"/>
</dbReference>
<dbReference type="Pfam" id="PF00970">
    <property type="entry name" value="FAD_binding_6"/>
    <property type="match status" value="1"/>
</dbReference>
<dbReference type="Gene3D" id="3.40.50.80">
    <property type="entry name" value="Nucleotide-binding domain of ferredoxin-NADP reductase (FNR) module"/>
    <property type="match status" value="1"/>
</dbReference>
<dbReference type="EMBL" id="LRBG01000038">
    <property type="protein sequence ID" value="KXU83453.1"/>
    <property type="molecule type" value="Genomic_DNA"/>
</dbReference>
<evidence type="ECO:0000256" key="1">
    <source>
        <dbReference type="ARBA" id="ARBA00001974"/>
    </source>
</evidence>
<dbReference type="InterPro" id="IPR036010">
    <property type="entry name" value="2Fe-2S_ferredoxin-like_sf"/>
</dbReference>
<evidence type="ECO:0000259" key="4">
    <source>
        <dbReference type="PROSITE" id="PS51384"/>
    </source>
</evidence>
<dbReference type="Pfam" id="PF00111">
    <property type="entry name" value="Fer2"/>
    <property type="match status" value="1"/>
</dbReference>
<dbReference type="InterPro" id="IPR017938">
    <property type="entry name" value="Riboflavin_synthase-like_b-brl"/>
</dbReference>
<protein>
    <submittedName>
        <fullName evidence="5">Phenol hydroxylase</fullName>
    </submittedName>
</protein>
<dbReference type="PROSITE" id="PS51085">
    <property type="entry name" value="2FE2S_FER_2"/>
    <property type="match status" value="1"/>
</dbReference>
<keyword evidence="2" id="KW-0479">Metal-binding</keyword>
<reference evidence="5 6" key="1">
    <citation type="journal article" date="2015" name="Int. J. Syst. Evol. Microbiol.">
        <title>Burkholderia monticola sp. nov., isolated from mountain soil.</title>
        <authorList>
            <person name="Baek I."/>
            <person name="Seo B."/>
            <person name="Lee I."/>
            <person name="Yi H."/>
            <person name="Chun J."/>
        </authorList>
    </citation>
    <scope>NUCLEOTIDE SEQUENCE [LARGE SCALE GENOMIC DNA]</scope>
    <source>
        <strain evidence="5 6">JC2948</strain>
    </source>
</reference>
<sequence>MSYQLTIEPIGHTIEIGDEQTILDACLRAGVWLPHACCHGLCATCKVQVVDGEIEHGNASPFALMDFERDERKCLACCATAQSDLTIEADIDEDVDARHFPVRDFTGRVKDSIDLTPTIKGIFVELDGEGIEFQAGQYVNVQIPGEDTPRAFSLAGKPGSSTLIELNVRRVPGGKGTGYLHEALKPGDALRFTGPFGRFFVRASDPQPVILIAGGSGLSSPRSMLLDLLDEGDTRPITLVYGARDRAELYYHDEFVALAERHANFTYVPALSNEAEGSAWEGFRGFVHEAAKAHFGGDFRGHKAYLCGPPVMIEASIRALMQGQLFERDIYTEKFLSNADGAEALAKSPLFRSI</sequence>
<dbReference type="Gene3D" id="3.10.20.30">
    <property type="match status" value="1"/>
</dbReference>
<evidence type="ECO:0000259" key="3">
    <source>
        <dbReference type="PROSITE" id="PS51085"/>
    </source>
</evidence>
<keyword evidence="2" id="KW-0408">Iron</keyword>
<dbReference type="PANTHER" id="PTHR47354">
    <property type="entry name" value="NADH OXIDOREDUCTASE HCR"/>
    <property type="match status" value="1"/>
</dbReference>
<dbReference type="SUPFAM" id="SSF52343">
    <property type="entry name" value="Ferredoxin reductase-like, C-terminal NADP-linked domain"/>
    <property type="match status" value="1"/>
</dbReference>
<dbReference type="PROSITE" id="PS51384">
    <property type="entry name" value="FAD_FR"/>
    <property type="match status" value="1"/>
</dbReference>
<dbReference type="CDD" id="cd06211">
    <property type="entry name" value="phenol_2-monooxygenase_like"/>
    <property type="match status" value="1"/>
</dbReference>
<keyword evidence="2" id="KW-0001">2Fe-2S</keyword>
<dbReference type="Gene3D" id="2.40.30.10">
    <property type="entry name" value="Translation factors"/>
    <property type="match status" value="1"/>
</dbReference>
<comment type="caution">
    <text evidence="5">The sequence shown here is derived from an EMBL/GenBank/DDBJ whole genome shotgun (WGS) entry which is preliminary data.</text>
</comment>
<dbReference type="STRING" id="1399968.CI15_30720"/>
<proteinExistence type="predicted"/>
<feature type="domain" description="2Fe-2S ferredoxin-type" evidence="3">
    <location>
        <begin position="3"/>
        <end position="93"/>
    </location>
</feature>
<keyword evidence="2" id="KW-0411">Iron-sulfur</keyword>
<dbReference type="SUPFAM" id="SSF54292">
    <property type="entry name" value="2Fe-2S ferredoxin-like"/>
    <property type="match status" value="1"/>
</dbReference>
<evidence type="ECO:0000313" key="6">
    <source>
        <dbReference type="Proteomes" id="UP000075613"/>
    </source>
</evidence>
<dbReference type="InterPro" id="IPR012675">
    <property type="entry name" value="Beta-grasp_dom_sf"/>
</dbReference>
<organism evidence="5 6">
    <name type="scientific">Paraburkholderia monticola</name>
    <dbReference type="NCBI Taxonomy" id="1399968"/>
    <lineage>
        <taxon>Bacteria</taxon>
        <taxon>Pseudomonadati</taxon>
        <taxon>Pseudomonadota</taxon>
        <taxon>Betaproteobacteria</taxon>
        <taxon>Burkholderiales</taxon>
        <taxon>Burkholderiaceae</taxon>
        <taxon>Paraburkholderia</taxon>
    </lineage>
</organism>
<gene>
    <name evidence="5" type="ORF">CI15_30720</name>
</gene>
<dbReference type="GO" id="GO:0051537">
    <property type="term" value="F:2 iron, 2 sulfur cluster binding"/>
    <property type="evidence" value="ECO:0007669"/>
    <property type="project" value="UniProtKB-KW"/>
</dbReference>
<dbReference type="OrthoDB" id="9806195at2"/>
<dbReference type="Proteomes" id="UP000075613">
    <property type="component" value="Unassembled WGS sequence"/>
</dbReference>
<keyword evidence="6" id="KW-1185">Reference proteome</keyword>
<dbReference type="SUPFAM" id="SSF63380">
    <property type="entry name" value="Riboflavin synthase domain-like"/>
    <property type="match status" value="1"/>
</dbReference>
<dbReference type="PANTHER" id="PTHR47354:SF5">
    <property type="entry name" value="PROTEIN RFBI"/>
    <property type="match status" value="1"/>
</dbReference>
<dbReference type="CDD" id="cd00207">
    <property type="entry name" value="fer2"/>
    <property type="match status" value="1"/>
</dbReference>
<dbReference type="InterPro" id="IPR001041">
    <property type="entry name" value="2Fe-2S_ferredoxin-type"/>
</dbReference>
<dbReference type="InterPro" id="IPR017927">
    <property type="entry name" value="FAD-bd_FR_type"/>
</dbReference>